<dbReference type="PANTHER" id="PTHR43605">
    <property type="entry name" value="ACYL-COENZYME A SYNTHETASE"/>
    <property type="match status" value="1"/>
</dbReference>
<evidence type="ECO:0000256" key="1">
    <source>
        <dbReference type="ARBA" id="ARBA00006432"/>
    </source>
</evidence>
<keyword evidence="12" id="KW-1185">Reference proteome</keyword>
<dbReference type="InterPro" id="IPR025110">
    <property type="entry name" value="AMP-bd_C"/>
</dbReference>
<evidence type="ECO:0000256" key="7">
    <source>
        <dbReference type="ARBA" id="ARBA00039009"/>
    </source>
</evidence>
<evidence type="ECO:0000313" key="12">
    <source>
        <dbReference type="Proteomes" id="UP000694555"/>
    </source>
</evidence>
<organism evidence="11 12">
    <name type="scientific">Buteo japonicus</name>
    <dbReference type="NCBI Taxonomy" id="224669"/>
    <lineage>
        <taxon>Eukaryota</taxon>
        <taxon>Metazoa</taxon>
        <taxon>Chordata</taxon>
        <taxon>Craniata</taxon>
        <taxon>Vertebrata</taxon>
        <taxon>Euteleostomi</taxon>
        <taxon>Archelosauria</taxon>
        <taxon>Archosauria</taxon>
        <taxon>Dinosauria</taxon>
        <taxon>Saurischia</taxon>
        <taxon>Theropoda</taxon>
        <taxon>Coelurosauria</taxon>
        <taxon>Aves</taxon>
        <taxon>Neognathae</taxon>
        <taxon>Neoaves</taxon>
        <taxon>Telluraves</taxon>
        <taxon>Accipitrimorphae</taxon>
        <taxon>Accipitriformes</taxon>
        <taxon>Accipitridae</taxon>
        <taxon>Accipitrinae</taxon>
        <taxon>Buteo</taxon>
    </lineage>
</organism>
<dbReference type="GO" id="GO:0006633">
    <property type="term" value="P:fatty acid biosynthetic process"/>
    <property type="evidence" value="ECO:0007669"/>
    <property type="project" value="TreeGrafter"/>
</dbReference>
<dbReference type="PANTHER" id="PTHR43605:SF6">
    <property type="entry name" value="ACYL-COENZYME A SYNTHETASE ACSM5, MITOCHONDRIAL"/>
    <property type="match status" value="1"/>
</dbReference>
<keyword evidence="3" id="KW-0547">Nucleotide-binding</keyword>
<keyword evidence="6" id="KW-0443">Lipid metabolism</keyword>
<dbReference type="InterPro" id="IPR020845">
    <property type="entry name" value="AMP-binding_CS"/>
</dbReference>
<evidence type="ECO:0000256" key="5">
    <source>
        <dbReference type="ARBA" id="ARBA00022840"/>
    </source>
</evidence>
<dbReference type="PROSITE" id="PS00455">
    <property type="entry name" value="AMP_BINDING"/>
    <property type="match status" value="1"/>
</dbReference>
<dbReference type="EC" id="6.2.1.2" evidence="7"/>
<accession>A0A8C0BJH8</accession>
<evidence type="ECO:0000256" key="2">
    <source>
        <dbReference type="ARBA" id="ARBA00022598"/>
    </source>
</evidence>
<dbReference type="GO" id="GO:0031956">
    <property type="term" value="F:medium-chain fatty acid-CoA ligase activity"/>
    <property type="evidence" value="ECO:0007669"/>
    <property type="project" value="UniProtKB-EC"/>
</dbReference>
<sequence>MRTFIKSRIPQCLQILRSPCRLFHGCNTLLASQIISYYDSVKQCKKELPEYFNFATNPAFWWVNGEEEEVKWSFEELGFLSRKATVTAVLLRIVFIPGTSQLTAKDILYQLQASKAKCIIANDTLAPAVESVVPDCQFLKSKLTVAKGNRDGWLNIKELFVVTSADHKCVNTRSQDPMLIYFTSGSTGSPKRMIQSHSSYGIRFATSGRYCMNLAPLYTVWNTWDTGWVKSAWSSVVVPWILAGEVVGLLTLKVEGGCSIKTIHCSFQQLRKLLHLLFLSSYKFMSLKHCVFGGEPLNPEVMVKWKIQAGLDIYEGYGQTETVTVCANMKGMEIKPGSLGKAVPPYDVQVSPLQHKWIMDEERYVWFVGRADDIILLGKCCISLFEVESALIEHPAVSVIEAFIVLAPAFVSHSPEKLTHELRQHVKKVTAPYKYPRKFVQDLPKMATGNIQRKVLRNKEWGRV</sequence>
<evidence type="ECO:0000256" key="6">
    <source>
        <dbReference type="ARBA" id="ARBA00023098"/>
    </source>
</evidence>
<dbReference type="Gene3D" id="3.40.50.12780">
    <property type="entry name" value="N-terminal domain of ligase-like"/>
    <property type="match status" value="1"/>
</dbReference>
<evidence type="ECO:0000256" key="3">
    <source>
        <dbReference type="ARBA" id="ARBA00022741"/>
    </source>
</evidence>
<dbReference type="GO" id="GO:0006637">
    <property type="term" value="P:acyl-CoA metabolic process"/>
    <property type="evidence" value="ECO:0007669"/>
    <property type="project" value="TreeGrafter"/>
</dbReference>
<dbReference type="Ensembl" id="ENSBJAT00000018677.1">
    <property type="protein sequence ID" value="ENSBJAP00000018175.1"/>
    <property type="gene ID" value="ENSBJAG00000011982.1"/>
</dbReference>
<dbReference type="Proteomes" id="UP000694555">
    <property type="component" value="Unplaced"/>
</dbReference>
<evidence type="ECO:0000313" key="11">
    <source>
        <dbReference type="Ensembl" id="ENSBJAP00000018175.1"/>
    </source>
</evidence>
<dbReference type="InterPro" id="IPR051087">
    <property type="entry name" value="Mitochondrial_ACSM"/>
</dbReference>
<evidence type="ECO:0000259" key="9">
    <source>
        <dbReference type="Pfam" id="PF00501"/>
    </source>
</evidence>
<evidence type="ECO:0000259" key="10">
    <source>
        <dbReference type="Pfam" id="PF13193"/>
    </source>
</evidence>
<dbReference type="Pfam" id="PF13193">
    <property type="entry name" value="AMP-binding_C"/>
    <property type="match status" value="1"/>
</dbReference>
<dbReference type="InterPro" id="IPR000873">
    <property type="entry name" value="AMP-dep_synth/lig_dom"/>
</dbReference>
<reference evidence="11" key="1">
    <citation type="submission" date="2025-08" db="UniProtKB">
        <authorList>
            <consortium name="Ensembl"/>
        </authorList>
    </citation>
    <scope>IDENTIFICATION</scope>
</reference>
<reference evidence="11" key="2">
    <citation type="submission" date="2025-09" db="UniProtKB">
        <authorList>
            <consortium name="Ensembl"/>
        </authorList>
    </citation>
    <scope>IDENTIFICATION</scope>
</reference>
<keyword evidence="4" id="KW-0276">Fatty acid metabolism</keyword>
<dbReference type="AlphaFoldDB" id="A0A8C0BJH8"/>
<comment type="catalytic activity">
    <reaction evidence="8">
        <text>a medium-chain fatty acid + ATP + CoA = a medium-chain fatty acyl-CoA + AMP + diphosphate</text>
        <dbReference type="Rhea" id="RHEA:48340"/>
        <dbReference type="ChEBI" id="CHEBI:30616"/>
        <dbReference type="ChEBI" id="CHEBI:33019"/>
        <dbReference type="ChEBI" id="CHEBI:57287"/>
        <dbReference type="ChEBI" id="CHEBI:59558"/>
        <dbReference type="ChEBI" id="CHEBI:90546"/>
        <dbReference type="ChEBI" id="CHEBI:456215"/>
        <dbReference type="EC" id="6.2.1.2"/>
    </reaction>
    <physiologicalReaction direction="left-to-right" evidence="8">
        <dbReference type="Rhea" id="RHEA:48341"/>
    </physiologicalReaction>
</comment>
<proteinExistence type="inferred from homology"/>
<dbReference type="Pfam" id="PF00501">
    <property type="entry name" value="AMP-binding"/>
    <property type="match status" value="1"/>
</dbReference>
<dbReference type="GO" id="GO:0005759">
    <property type="term" value="C:mitochondrial matrix"/>
    <property type="evidence" value="ECO:0007669"/>
    <property type="project" value="TreeGrafter"/>
</dbReference>
<evidence type="ECO:0000256" key="8">
    <source>
        <dbReference type="ARBA" id="ARBA00048477"/>
    </source>
</evidence>
<keyword evidence="2" id="KW-0436">Ligase</keyword>
<name>A0A8C0BJH8_9AVES</name>
<dbReference type="SUPFAM" id="SSF56801">
    <property type="entry name" value="Acetyl-CoA synthetase-like"/>
    <property type="match status" value="1"/>
</dbReference>
<dbReference type="GO" id="GO:0004321">
    <property type="term" value="F:fatty-acyl-CoA synthase activity"/>
    <property type="evidence" value="ECO:0007669"/>
    <property type="project" value="TreeGrafter"/>
</dbReference>
<protein>
    <recommendedName>
        <fullName evidence="7">medium-chain acyl-CoA ligase</fullName>
        <ecNumber evidence="7">6.2.1.2</ecNumber>
    </recommendedName>
</protein>
<feature type="domain" description="AMP-binding enzyme C-terminal" evidence="10">
    <location>
        <begin position="386"/>
        <end position="449"/>
    </location>
</feature>
<keyword evidence="5" id="KW-0067">ATP-binding</keyword>
<dbReference type="GO" id="GO:0005524">
    <property type="term" value="F:ATP binding"/>
    <property type="evidence" value="ECO:0007669"/>
    <property type="project" value="UniProtKB-KW"/>
</dbReference>
<feature type="domain" description="AMP-dependent synthetase/ligase" evidence="9">
    <location>
        <begin position="92"/>
        <end position="350"/>
    </location>
</feature>
<comment type="similarity">
    <text evidence="1">Belongs to the ATP-dependent AMP-binding enzyme family.</text>
</comment>
<dbReference type="InterPro" id="IPR045851">
    <property type="entry name" value="AMP-bd_C_sf"/>
</dbReference>
<dbReference type="Gene3D" id="3.30.300.30">
    <property type="match status" value="1"/>
</dbReference>
<dbReference type="InterPro" id="IPR042099">
    <property type="entry name" value="ANL_N_sf"/>
</dbReference>
<evidence type="ECO:0000256" key="4">
    <source>
        <dbReference type="ARBA" id="ARBA00022832"/>
    </source>
</evidence>